<dbReference type="GO" id="GO:0016020">
    <property type="term" value="C:membrane"/>
    <property type="evidence" value="ECO:0007669"/>
    <property type="project" value="InterPro"/>
</dbReference>
<dbReference type="Pfam" id="PF00892">
    <property type="entry name" value="EamA"/>
    <property type="match status" value="2"/>
</dbReference>
<feature type="transmembrane region" description="Helical" evidence="1">
    <location>
        <begin position="77"/>
        <end position="96"/>
    </location>
</feature>
<comment type="caution">
    <text evidence="3">The sequence shown here is derived from an EMBL/GenBank/DDBJ whole genome shotgun (WGS) entry which is preliminary data.</text>
</comment>
<dbReference type="AlphaFoldDB" id="A0A318T6X7"/>
<name>A0A318T6X7_9HYPH</name>
<feature type="domain" description="EamA" evidence="2">
    <location>
        <begin position="156"/>
        <end position="288"/>
    </location>
</feature>
<keyword evidence="4" id="KW-1185">Reference proteome</keyword>
<proteinExistence type="predicted"/>
<feature type="transmembrane region" description="Helical" evidence="1">
    <location>
        <begin position="12"/>
        <end position="33"/>
    </location>
</feature>
<dbReference type="InterPro" id="IPR000620">
    <property type="entry name" value="EamA_dom"/>
</dbReference>
<feature type="domain" description="EamA" evidence="2">
    <location>
        <begin position="10"/>
        <end position="144"/>
    </location>
</feature>
<dbReference type="PANTHER" id="PTHR22911">
    <property type="entry name" value="ACYL-MALONYL CONDENSING ENZYME-RELATED"/>
    <property type="match status" value="1"/>
</dbReference>
<dbReference type="PANTHER" id="PTHR22911:SF103">
    <property type="entry name" value="BLR2811 PROTEIN"/>
    <property type="match status" value="1"/>
</dbReference>
<dbReference type="SUPFAM" id="SSF103481">
    <property type="entry name" value="Multidrug resistance efflux transporter EmrE"/>
    <property type="match status" value="2"/>
</dbReference>
<accession>A0A318T6X7</accession>
<feature type="transmembrane region" description="Helical" evidence="1">
    <location>
        <begin position="45"/>
        <end position="65"/>
    </location>
</feature>
<gene>
    <name evidence="3" type="ORF">C7477_10824</name>
</gene>
<dbReference type="EMBL" id="QJTF01000008">
    <property type="protein sequence ID" value="PYE88153.1"/>
    <property type="molecule type" value="Genomic_DNA"/>
</dbReference>
<keyword evidence="1" id="KW-1133">Transmembrane helix</keyword>
<evidence type="ECO:0000259" key="2">
    <source>
        <dbReference type="Pfam" id="PF00892"/>
    </source>
</evidence>
<feature type="transmembrane region" description="Helical" evidence="1">
    <location>
        <begin position="250"/>
        <end position="270"/>
    </location>
</feature>
<feature type="transmembrane region" description="Helical" evidence="1">
    <location>
        <begin position="102"/>
        <end position="120"/>
    </location>
</feature>
<dbReference type="Gene3D" id="1.10.3730.20">
    <property type="match status" value="1"/>
</dbReference>
<evidence type="ECO:0000256" key="1">
    <source>
        <dbReference type="SAM" id="Phobius"/>
    </source>
</evidence>
<sequence>MQEKMQPHAKGMIVMASAMLFLPLLDAIGKWLATVDSVPPATISFSRFFVQSLLTAAILLSLGGWKGLRTHNLKGNLFRGAIMGVGSVCFFAAVKYMPLADATAVFFVEPLLLTLLSAFVLKEQVGWRRLTAVAVGFIGTLIVVQPSFELFGWVSLLPLGTAACMAIYLAMNRKYSIADSPLVMQFYAGIGGAAFTAPVIIAGEIAGHADLAFGLATMPLSWALLAALGLIGTLGHLLVVQAFRLAPASMLAPFQYLEIVMAVLIGLLAFGEFPTPSKWVGIFIIAGSGIYVFIRERRVKEGVADEKRAKALA</sequence>
<feature type="transmembrane region" description="Helical" evidence="1">
    <location>
        <begin position="182"/>
        <end position="202"/>
    </location>
</feature>
<feature type="transmembrane region" description="Helical" evidence="1">
    <location>
        <begin position="127"/>
        <end position="144"/>
    </location>
</feature>
<evidence type="ECO:0000313" key="3">
    <source>
        <dbReference type="EMBL" id="PYE88153.1"/>
    </source>
</evidence>
<evidence type="ECO:0000313" key="4">
    <source>
        <dbReference type="Proteomes" id="UP000247454"/>
    </source>
</evidence>
<feature type="transmembrane region" description="Helical" evidence="1">
    <location>
        <begin position="276"/>
        <end position="294"/>
    </location>
</feature>
<dbReference type="Proteomes" id="UP000247454">
    <property type="component" value="Unassembled WGS sequence"/>
</dbReference>
<feature type="transmembrane region" description="Helical" evidence="1">
    <location>
        <begin position="222"/>
        <end position="243"/>
    </location>
</feature>
<keyword evidence="1" id="KW-0472">Membrane</keyword>
<organism evidence="3 4">
    <name type="scientific">Phyllobacterium leguminum</name>
    <dbReference type="NCBI Taxonomy" id="314237"/>
    <lineage>
        <taxon>Bacteria</taxon>
        <taxon>Pseudomonadati</taxon>
        <taxon>Pseudomonadota</taxon>
        <taxon>Alphaproteobacteria</taxon>
        <taxon>Hyphomicrobiales</taxon>
        <taxon>Phyllobacteriaceae</taxon>
        <taxon>Phyllobacterium</taxon>
    </lineage>
</organism>
<feature type="transmembrane region" description="Helical" evidence="1">
    <location>
        <begin position="150"/>
        <end position="170"/>
    </location>
</feature>
<protein>
    <submittedName>
        <fullName evidence="3">EamA domain-containing membrane protein RarD</fullName>
    </submittedName>
</protein>
<dbReference type="InterPro" id="IPR037185">
    <property type="entry name" value="EmrE-like"/>
</dbReference>
<reference evidence="3 4" key="1">
    <citation type="submission" date="2018-06" db="EMBL/GenBank/DDBJ databases">
        <title>Genomic Encyclopedia of Type Strains, Phase III (KMG-III): the genomes of soil and plant-associated and newly described type strains.</title>
        <authorList>
            <person name="Whitman W."/>
        </authorList>
    </citation>
    <scope>NUCLEOTIDE SEQUENCE [LARGE SCALE GENOMIC DNA]</scope>
    <source>
        <strain evidence="3 4">ORS 1419</strain>
    </source>
</reference>
<keyword evidence="1" id="KW-0812">Transmembrane</keyword>